<dbReference type="EMBL" id="JH717507">
    <property type="protein sequence ID" value="EFO12245.1"/>
    <property type="molecule type" value="Genomic_DNA"/>
</dbReference>
<dbReference type="GeneID" id="9953788"/>
<dbReference type="RefSeq" id="XP_003151824.1">
    <property type="nucleotide sequence ID" value="XM_003151776.1"/>
</dbReference>
<accession>A0A1S0TE59</accession>
<feature type="region of interest" description="Disordered" evidence="1">
    <location>
        <begin position="1"/>
        <end position="40"/>
    </location>
</feature>
<feature type="non-terminal residue" evidence="2">
    <location>
        <position position="1"/>
    </location>
</feature>
<feature type="compositionally biased region" description="Basic and acidic residues" evidence="1">
    <location>
        <begin position="19"/>
        <end position="40"/>
    </location>
</feature>
<sequence>EEQTGQDDARSLNLPIQEGSKEQTGIERKGNVKNRYDSHR</sequence>
<organism evidence="2">
    <name type="scientific">Loa loa</name>
    <name type="common">Eye worm</name>
    <name type="synonym">Filaria loa</name>
    <dbReference type="NCBI Taxonomy" id="7209"/>
    <lineage>
        <taxon>Eukaryota</taxon>
        <taxon>Metazoa</taxon>
        <taxon>Ecdysozoa</taxon>
        <taxon>Nematoda</taxon>
        <taxon>Chromadorea</taxon>
        <taxon>Rhabditida</taxon>
        <taxon>Spirurina</taxon>
        <taxon>Spiruromorpha</taxon>
        <taxon>Filarioidea</taxon>
        <taxon>Onchocercidae</taxon>
        <taxon>Loa</taxon>
    </lineage>
</organism>
<reference evidence="2" key="1">
    <citation type="submission" date="2012-04" db="EMBL/GenBank/DDBJ databases">
        <title>The Genome Sequence of Loa loa.</title>
        <authorList>
            <consortium name="The Broad Institute Genome Sequencing Platform"/>
            <consortium name="Broad Institute Genome Sequencing Center for Infectious Disease"/>
            <person name="Nutman T.B."/>
            <person name="Fink D.L."/>
            <person name="Russ C."/>
            <person name="Young S."/>
            <person name="Zeng Q."/>
            <person name="Gargeya S."/>
            <person name="Alvarado L."/>
            <person name="Berlin A."/>
            <person name="Chapman S.B."/>
            <person name="Chen Z."/>
            <person name="Freedman E."/>
            <person name="Gellesch M."/>
            <person name="Goldberg J."/>
            <person name="Griggs A."/>
            <person name="Gujja S."/>
            <person name="Heilman E.R."/>
            <person name="Heiman D."/>
            <person name="Howarth C."/>
            <person name="Mehta T."/>
            <person name="Neiman D."/>
            <person name="Pearson M."/>
            <person name="Roberts A."/>
            <person name="Saif S."/>
            <person name="Shea T."/>
            <person name="Shenoy N."/>
            <person name="Sisk P."/>
            <person name="Stolte C."/>
            <person name="Sykes S."/>
            <person name="White J."/>
            <person name="Yandava C."/>
            <person name="Haas B."/>
            <person name="Henn M.R."/>
            <person name="Nusbaum C."/>
            <person name="Birren B."/>
        </authorList>
    </citation>
    <scope>NUCLEOTIDE SEQUENCE [LARGE SCALE GENOMIC DNA]</scope>
</reference>
<evidence type="ECO:0000256" key="1">
    <source>
        <dbReference type="SAM" id="MobiDB-lite"/>
    </source>
</evidence>
<name>A0A1S0TE59_LOALO</name>
<dbReference type="KEGG" id="loa:LOAG_16288"/>
<gene>
    <name evidence="2" type="ORF">LOAG_16288</name>
</gene>
<dbReference type="AlphaFoldDB" id="A0A1S0TE59"/>
<dbReference type="InParanoid" id="A0A1S0TE59"/>
<proteinExistence type="predicted"/>
<protein>
    <submittedName>
        <fullName evidence="2">Uncharacterized protein</fullName>
    </submittedName>
</protein>
<evidence type="ECO:0000313" key="2">
    <source>
        <dbReference type="EMBL" id="EFO12245.1"/>
    </source>
</evidence>
<dbReference type="CTD" id="9953788"/>